<dbReference type="EMBL" id="MHNE01000022">
    <property type="protein sequence ID" value="OGZ38250.1"/>
    <property type="molecule type" value="Genomic_DNA"/>
</dbReference>
<dbReference type="STRING" id="1802000.A3A94_03150"/>
<protein>
    <submittedName>
        <fullName evidence="1">Uncharacterized protein</fullName>
    </submittedName>
</protein>
<dbReference type="Proteomes" id="UP000178787">
    <property type="component" value="Unassembled WGS sequence"/>
</dbReference>
<name>A0A1G2FKU2_9BACT</name>
<evidence type="ECO:0000313" key="1">
    <source>
        <dbReference type="EMBL" id="OGZ38250.1"/>
    </source>
</evidence>
<proteinExistence type="predicted"/>
<accession>A0A1G2FKU2</accession>
<comment type="caution">
    <text evidence="1">The sequence shown here is derived from an EMBL/GenBank/DDBJ whole genome shotgun (WGS) entry which is preliminary data.</text>
</comment>
<reference evidence="1 2" key="1">
    <citation type="journal article" date="2016" name="Nat. Commun.">
        <title>Thousands of microbial genomes shed light on interconnected biogeochemical processes in an aquifer system.</title>
        <authorList>
            <person name="Anantharaman K."/>
            <person name="Brown C.T."/>
            <person name="Hug L.A."/>
            <person name="Sharon I."/>
            <person name="Castelle C.J."/>
            <person name="Probst A.J."/>
            <person name="Thomas B.C."/>
            <person name="Singh A."/>
            <person name="Wilkins M.J."/>
            <person name="Karaoz U."/>
            <person name="Brodie E.L."/>
            <person name="Williams K.H."/>
            <person name="Hubbard S.S."/>
            <person name="Banfield J.F."/>
        </authorList>
    </citation>
    <scope>NUCLEOTIDE SEQUENCE [LARGE SCALE GENOMIC DNA]</scope>
</reference>
<evidence type="ECO:0000313" key="2">
    <source>
        <dbReference type="Proteomes" id="UP000178787"/>
    </source>
</evidence>
<gene>
    <name evidence="1" type="ORF">A3A94_03150</name>
</gene>
<dbReference type="AlphaFoldDB" id="A0A1G2FKU2"/>
<organism evidence="1 2">
    <name type="scientific">Candidatus Portnoybacteria bacterium RIFCSPLOWO2_01_FULL_43_11</name>
    <dbReference type="NCBI Taxonomy" id="1802000"/>
    <lineage>
        <taxon>Bacteria</taxon>
        <taxon>Candidatus Portnoyibacteriota</taxon>
    </lineage>
</organism>
<sequence>MANFMENSNNSNNQLQSFISTLKPLALVLLALLIILALPLILQEFGFNFSQKDNLSKISPETETPINSSDSQILFSQVNPEEGYTIKAKYGNIGPKLLESGAIDFEKFKDIYARSGSPLTEEQIKILTQGADKEITVNQDNAHFLLNFFWALGLANKNPILDKGAITKYGQDQIGSFASTGGWTIGTKDTMDFYSKSEIILLNPEQQAKVDEVTNNVFRPCCNNSTAFPDCNHGMALLGVLELMAANDASVSEMYEAAKYFNGFWFPQQYFDLALYFKAKDGLDFKDVDPKIIVGPEYSSGSGFAKTKKWLSDNNLIEKAPQGGGSCGV</sequence>